<evidence type="ECO:0000256" key="3">
    <source>
        <dbReference type="ARBA" id="ARBA00022692"/>
    </source>
</evidence>
<evidence type="ECO:0000256" key="4">
    <source>
        <dbReference type="ARBA" id="ARBA00022748"/>
    </source>
</evidence>
<keyword evidence="6 7" id="KW-0472">Membrane</keyword>
<dbReference type="GO" id="GO:0016020">
    <property type="term" value="C:membrane"/>
    <property type="evidence" value="ECO:0007669"/>
    <property type="project" value="UniProtKB-SubCell"/>
</dbReference>
<evidence type="ECO:0000256" key="2">
    <source>
        <dbReference type="ARBA" id="ARBA00006143"/>
    </source>
</evidence>
<dbReference type="InterPro" id="IPR003834">
    <property type="entry name" value="Cyt_c_assmbl_TM_dom"/>
</dbReference>
<keyword evidence="10" id="KW-1185">Reference proteome</keyword>
<feature type="transmembrane region" description="Helical" evidence="7">
    <location>
        <begin position="6"/>
        <end position="30"/>
    </location>
</feature>
<dbReference type="Pfam" id="PF02683">
    <property type="entry name" value="DsbD_TM"/>
    <property type="match status" value="1"/>
</dbReference>
<feature type="transmembrane region" description="Helical" evidence="7">
    <location>
        <begin position="219"/>
        <end position="240"/>
    </location>
</feature>
<proteinExistence type="inferred from homology"/>
<dbReference type="PANTHER" id="PTHR31272:SF4">
    <property type="entry name" value="CYTOCHROME C-TYPE BIOGENESIS PROTEIN HI_1454-RELATED"/>
    <property type="match status" value="1"/>
</dbReference>
<keyword evidence="5 7" id="KW-1133">Transmembrane helix</keyword>
<evidence type="ECO:0000256" key="6">
    <source>
        <dbReference type="ARBA" id="ARBA00023136"/>
    </source>
</evidence>
<keyword evidence="3 7" id="KW-0812">Transmembrane</keyword>
<evidence type="ECO:0000259" key="8">
    <source>
        <dbReference type="Pfam" id="PF02683"/>
    </source>
</evidence>
<feature type="transmembrane region" description="Helical" evidence="7">
    <location>
        <begin position="177"/>
        <end position="198"/>
    </location>
</feature>
<evidence type="ECO:0000256" key="1">
    <source>
        <dbReference type="ARBA" id="ARBA00004141"/>
    </source>
</evidence>
<dbReference type="Proteomes" id="UP000193570">
    <property type="component" value="Unassembled WGS sequence"/>
</dbReference>
<accession>A0A1X6YWM7</accession>
<comment type="similarity">
    <text evidence="2">Belongs to the DsbD family.</text>
</comment>
<feature type="transmembrane region" description="Helical" evidence="7">
    <location>
        <begin position="63"/>
        <end position="85"/>
    </location>
</feature>
<evidence type="ECO:0000313" key="9">
    <source>
        <dbReference type="EMBL" id="SLN32706.1"/>
    </source>
</evidence>
<dbReference type="OrthoDB" id="9803065at2"/>
<evidence type="ECO:0000256" key="7">
    <source>
        <dbReference type="SAM" id="Phobius"/>
    </source>
</evidence>
<feature type="transmembrane region" description="Helical" evidence="7">
    <location>
        <begin position="97"/>
        <end position="120"/>
    </location>
</feature>
<dbReference type="RefSeq" id="WP_085791240.1">
    <property type="nucleotide sequence ID" value="NZ_FWFK01000002.1"/>
</dbReference>
<sequence length="250" mass="26071">MFEVTLGGAALAGLLSFLSPCILPIVPFYLGYLAGAGAERAEAGAPGGAPGGTVAARPAVLPAILFSLGIIVVFVALGASASFAGQVVREWFDVLRWIAAALIIAMGLHFLGVLKIGVLYRQFRAEPGDVNALSLPMAFVLGLAFAFGWTPCVGPVLAAILFAAAGTETAGQGAWLLFAYGIGMTAPFVLAAAFVGPFQRFMARFRRHLGTVEKVTGGMLVVFGLLIATNSVNLIAQWMLDTFPVFSRYG</sequence>
<dbReference type="PANTHER" id="PTHR31272">
    <property type="entry name" value="CYTOCHROME C-TYPE BIOGENESIS PROTEIN HI_1454-RELATED"/>
    <property type="match status" value="1"/>
</dbReference>
<keyword evidence="4" id="KW-0201">Cytochrome c-type biogenesis</keyword>
<feature type="transmembrane region" description="Helical" evidence="7">
    <location>
        <begin position="132"/>
        <end position="165"/>
    </location>
</feature>
<evidence type="ECO:0000313" key="10">
    <source>
        <dbReference type="Proteomes" id="UP000193570"/>
    </source>
</evidence>
<evidence type="ECO:0000256" key="5">
    <source>
        <dbReference type="ARBA" id="ARBA00022989"/>
    </source>
</evidence>
<dbReference type="EMBL" id="FWFK01000002">
    <property type="protein sequence ID" value="SLN32706.1"/>
    <property type="molecule type" value="Genomic_DNA"/>
</dbReference>
<gene>
    <name evidence="9" type="ORF">ROJ8625_01521</name>
</gene>
<protein>
    <submittedName>
        <fullName evidence="9">Cytochrome C biogenesis protein transmembrane region</fullName>
    </submittedName>
</protein>
<dbReference type="InterPro" id="IPR051790">
    <property type="entry name" value="Cytochrome_c-biogenesis_DsbD"/>
</dbReference>
<dbReference type="AlphaFoldDB" id="A0A1X6YWM7"/>
<reference evidence="9 10" key="1">
    <citation type="submission" date="2017-03" db="EMBL/GenBank/DDBJ databases">
        <authorList>
            <person name="Afonso C.L."/>
            <person name="Miller P.J."/>
            <person name="Scott M.A."/>
            <person name="Spackman E."/>
            <person name="Goraichik I."/>
            <person name="Dimitrov K.M."/>
            <person name="Suarez D.L."/>
            <person name="Swayne D.E."/>
        </authorList>
    </citation>
    <scope>NUCLEOTIDE SEQUENCE [LARGE SCALE GENOMIC DNA]</scope>
    <source>
        <strain evidence="9 10">CECT 8625</strain>
    </source>
</reference>
<name>A0A1X6YWM7_9RHOB</name>
<feature type="domain" description="Cytochrome C biogenesis protein transmembrane" evidence="8">
    <location>
        <begin position="5"/>
        <end position="226"/>
    </location>
</feature>
<organism evidence="9 10">
    <name type="scientific">Roseivivax jejudonensis</name>
    <dbReference type="NCBI Taxonomy" id="1529041"/>
    <lineage>
        <taxon>Bacteria</taxon>
        <taxon>Pseudomonadati</taxon>
        <taxon>Pseudomonadota</taxon>
        <taxon>Alphaproteobacteria</taxon>
        <taxon>Rhodobacterales</taxon>
        <taxon>Roseobacteraceae</taxon>
        <taxon>Roseivivax</taxon>
    </lineage>
</organism>
<dbReference type="GO" id="GO:0017004">
    <property type="term" value="P:cytochrome complex assembly"/>
    <property type="evidence" value="ECO:0007669"/>
    <property type="project" value="UniProtKB-KW"/>
</dbReference>
<comment type="subcellular location">
    <subcellularLocation>
        <location evidence="1">Membrane</location>
        <topology evidence="1">Multi-pass membrane protein</topology>
    </subcellularLocation>
</comment>